<protein>
    <submittedName>
        <fullName evidence="2">PiggyBac transposable element-derived protein 4-like</fullName>
    </submittedName>
</protein>
<feature type="compositionally biased region" description="Acidic residues" evidence="1">
    <location>
        <begin position="19"/>
        <end position="34"/>
    </location>
</feature>
<evidence type="ECO:0000256" key="1">
    <source>
        <dbReference type="SAM" id="MobiDB-lite"/>
    </source>
</evidence>
<evidence type="ECO:0000313" key="3">
    <source>
        <dbReference type="Proteomes" id="UP001314229"/>
    </source>
</evidence>
<dbReference type="Proteomes" id="UP001314229">
    <property type="component" value="Unassembled WGS sequence"/>
</dbReference>
<accession>A0AAV1NSJ9</accession>
<reference evidence="2 3" key="1">
    <citation type="submission" date="2024-01" db="EMBL/GenBank/DDBJ databases">
        <authorList>
            <person name="Alioto T."/>
            <person name="Alioto T."/>
            <person name="Gomez Garrido J."/>
        </authorList>
    </citation>
    <scope>NUCLEOTIDE SEQUENCE [LARGE SCALE GENOMIC DNA]</scope>
</reference>
<dbReference type="AlphaFoldDB" id="A0AAV1NSJ9"/>
<proteinExistence type="predicted"/>
<sequence>MCDQEHASELSKILKADVDDVDDLSASDESDPEEQPCSASFDPELDIDDDDVEMSRDLSGEPWLGIDVEDITPPQPVFRPARTPGPQLLGGVDYSNLDLFHLFISKTMLQGIWRDTRDISICSTIHPAHSDNTVQRRVKADGQWVEQEIPAPPGPPDRHPLVLPLVYLTSFDTSPWMAVQGDGGVCTAA</sequence>
<name>A0AAV1NSJ9_SCOSC</name>
<feature type="region of interest" description="Disordered" evidence="1">
    <location>
        <begin position="1"/>
        <end position="49"/>
    </location>
</feature>
<organism evidence="2 3">
    <name type="scientific">Scomber scombrus</name>
    <name type="common">Atlantic mackerel</name>
    <name type="synonym">Scomber vernalis</name>
    <dbReference type="NCBI Taxonomy" id="13677"/>
    <lineage>
        <taxon>Eukaryota</taxon>
        <taxon>Metazoa</taxon>
        <taxon>Chordata</taxon>
        <taxon>Craniata</taxon>
        <taxon>Vertebrata</taxon>
        <taxon>Euteleostomi</taxon>
        <taxon>Actinopterygii</taxon>
        <taxon>Neopterygii</taxon>
        <taxon>Teleostei</taxon>
        <taxon>Neoteleostei</taxon>
        <taxon>Acanthomorphata</taxon>
        <taxon>Pelagiaria</taxon>
        <taxon>Scombriformes</taxon>
        <taxon>Scombridae</taxon>
        <taxon>Scomber</taxon>
    </lineage>
</organism>
<dbReference type="EMBL" id="CAWUFR010000054">
    <property type="protein sequence ID" value="CAK6961990.1"/>
    <property type="molecule type" value="Genomic_DNA"/>
</dbReference>
<comment type="caution">
    <text evidence="2">The sequence shown here is derived from an EMBL/GenBank/DDBJ whole genome shotgun (WGS) entry which is preliminary data.</text>
</comment>
<keyword evidence="3" id="KW-1185">Reference proteome</keyword>
<feature type="compositionally biased region" description="Basic and acidic residues" evidence="1">
    <location>
        <begin position="1"/>
        <end position="18"/>
    </location>
</feature>
<gene>
    <name evidence="2" type="ORF">FSCOSCO3_A003886</name>
</gene>
<evidence type="ECO:0000313" key="2">
    <source>
        <dbReference type="EMBL" id="CAK6961990.1"/>
    </source>
</evidence>